<dbReference type="HOGENOM" id="CLU_032075_3_0_1"/>
<dbReference type="PANTHER" id="PTHR48438">
    <property type="entry name" value="ALPHA-(1,3)-FUCOSYLTRANSFERASE C-RELATED"/>
    <property type="match status" value="1"/>
</dbReference>
<gene>
    <name evidence="15" type="ORF">CAPTEDRAFT_228957</name>
</gene>
<dbReference type="UniPathway" id="UPA00378"/>
<comment type="similarity">
    <text evidence="3 12">Belongs to the glycosyltransferase 10 family.</text>
</comment>
<dbReference type="FunFam" id="3.40.50.11660:FF:000004">
    <property type="entry name" value="Glycoprotein 3-alpha-L-fucosyltransferase A"/>
    <property type="match status" value="1"/>
</dbReference>
<reference evidence="15 17" key="2">
    <citation type="journal article" date="2013" name="Nature">
        <title>Insights into bilaterian evolution from three spiralian genomes.</title>
        <authorList>
            <person name="Simakov O."/>
            <person name="Marletaz F."/>
            <person name="Cho S.J."/>
            <person name="Edsinger-Gonzales E."/>
            <person name="Havlak P."/>
            <person name="Hellsten U."/>
            <person name="Kuo D.H."/>
            <person name="Larsson T."/>
            <person name="Lv J."/>
            <person name="Arendt D."/>
            <person name="Savage R."/>
            <person name="Osoegawa K."/>
            <person name="de Jong P."/>
            <person name="Grimwood J."/>
            <person name="Chapman J.A."/>
            <person name="Shapiro H."/>
            <person name="Aerts A."/>
            <person name="Otillar R.P."/>
            <person name="Terry A.Y."/>
            <person name="Boore J.L."/>
            <person name="Grigoriev I.V."/>
            <person name="Lindberg D.R."/>
            <person name="Seaver E.C."/>
            <person name="Weisblat D.A."/>
            <person name="Putnam N.H."/>
            <person name="Rokhsar D.S."/>
        </authorList>
    </citation>
    <scope>NUCLEOTIDE SEQUENCE</scope>
    <source>
        <strain evidence="15 17">I ESC-2004</strain>
    </source>
</reference>
<dbReference type="InterPro" id="IPR001503">
    <property type="entry name" value="Glyco_trans_10"/>
</dbReference>
<accession>R7UM28</accession>
<keyword evidence="6 12" id="KW-0812">Transmembrane</keyword>
<dbReference type="OMA" id="AHENQSK"/>
<feature type="domain" description="Fucosyltransferase N-terminal" evidence="14">
    <location>
        <begin position="114"/>
        <end position="207"/>
    </location>
</feature>
<dbReference type="EMBL" id="AMQN01022441">
    <property type="status" value="NOT_ANNOTATED_CDS"/>
    <property type="molecule type" value="Genomic_DNA"/>
</dbReference>
<dbReference type="AlphaFoldDB" id="R7UM28"/>
<dbReference type="InterPro" id="IPR055270">
    <property type="entry name" value="Glyco_tran_10_C"/>
</dbReference>
<evidence type="ECO:0000256" key="3">
    <source>
        <dbReference type="ARBA" id="ARBA00008919"/>
    </source>
</evidence>
<dbReference type="Gene3D" id="3.40.50.11660">
    <property type="entry name" value="Glycosyl transferase family 10, C-terminal domain"/>
    <property type="match status" value="1"/>
</dbReference>
<dbReference type="SUPFAM" id="SSF53756">
    <property type="entry name" value="UDP-Glycosyltransferase/glycogen phosphorylase"/>
    <property type="match status" value="1"/>
</dbReference>
<dbReference type="Proteomes" id="UP000014760">
    <property type="component" value="Unassembled WGS sequence"/>
</dbReference>
<comment type="subcellular location">
    <subcellularLocation>
        <location evidence="1">Golgi apparatus membrane</location>
        <topology evidence="1">Single-pass type II membrane protein</topology>
    </subcellularLocation>
    <subcellularLocation>
        <location evidence="12">Golgi apparatus</location>
        <location evidence="12">Golgi stack membrane</location>
        <topology evidence="12">Single-pass type II membrane protein</topology>
    </subcellularLocation>
</comment>
<evidence type="ECO:0000256" key="10">
    <source>
        <dbReference type="ARBA" id="ARBA00023136"/>
    </source>
</evidence>
<feature type="transmembrane region" description="Helical" evidence="12">
    <location>
        <begin position="21"/>
        <end position="41"/>
    </location>
</feature>
<comment type="pathway">
    <text evidence="2">Protein modification; protein glycosylation.</text>
</comment>
<keyword evidence="7" id="KW-0735">Signal-anchor</keyword>
<dbReference type="EC" id="2.4.1.-" evidence="12"/>
<evidence type="ECO:0000256" key="9">
    <source>
        <dbReference type="ARBA" id="ARBA00023034"/>
    </source>
</evidence>
<dbReference type="Pfam" id="PF17039">
    <property type="entry name" value="Glyco_tran_10_N"/>
    <property type="match status" value="1"/>
</dbReference>
<evidence type="ECO:0000259" key="14">
    <source>
        <dbReference type="Pfam" id="PF17039"/>
    </source>
</evidence>
<keyword evidence="10 12" id="KW-0472">Membrane</keyword>
<keyword evidence="4 12" id="KW-0328">Glycosyltransferase</keyword>
<evidence type="ECO:0000313" key="16">
    <source>
        <dbReference type="EnsemblMetazoa" id="CapteP228957"/>
    </source>
</evidence>
<reference evidence="16" key="3">
    <citation type="submission" date="2015-06" db="UniProtKB">
        <authorList>
            <consortium name="EnsemblMetazoa"/>
        </authorList>
    </citation>
    <scope>IDENTIFICATION</scope>
</reference>
<dbReference type="EMBL" id="KB300139">
    <property type="protein sequence ID" value="ELU07138.1"/>
    <property type="molecule type" value="Genomic_DNA"/>
</dbReference>
<evidence type="ECO:0000256" key="4">
    <source>
        <dbReference type="ARBA" id="ARBA00022676"/>
    </source>
</evidence>
<feature type="domain" description="Fucosyltransferase C-terminal" evidence="13">
    <location>
        <begin position="240"/>
        <end position="415"/>
    </location>
</feature>
<dbReference type="PANTHER" id="PTHR48438:SF1">
    <property type="entry name" value="ALPHA-(1,3)-FUCOSYLTRANSFERASE C-RELATED"/>
    <property type="match status" value="1"/>
</dbReference>
<evidence type="ECO:0000256" key="12">
    <source>
        <dbReference type="RuleBase" id="RU003832"/>
    </source>
</evidence>
<dbReference type="GO" id="GO:0032580">
    <property type="term" value="C:Golgi cisterna membrane"/>
    <property type="evidence" value="ECO:0007669"/>
    <property type="project" value="UniProtKB-SubCell"/>
</dbReference>
<evidence type="ECO:0000256" key="8">
    <source>
        <dbReference type="ARBA" id="ARBA00022989"/>
    </source>
</evidence>
<evidence type="ECO:0000256" key="2">
    <source>
        <dbReference type="ARBA" id="ARBA00004922"/>
    </source>
</evidence>
<evidence type="ECO:0000256" key="1">
    <source>
        <dbReference type="ARBA" id="ARBA00004323"/>
    </source>
</evidence>
<proteinExistence type="inferred from homology"/>
<keyword evidence="11" id="KW-0325">Glycoprotein</keyword>
<dbReference type="Pfam" id="PF00852">
    <property type="entry name" value="Glyco_transf_10"/>
    <property type="match status" value="1"/>
</dbReference>
<keyword evidence="8 12" id="KW-1133">Transmembrane helix</keyword>
<reference evidence="17" key="1">
    <citation type="submission" date="2012-12" db="EMBL/GenBank/DDBJ databases">
        <authorList>
            <person name="Hellsten U."/>
            <person name="Grimwood J."/>
            <person name="Chapman J.A."/>
            <person name="Shapiro H."/>
            <person name="Aerts A."/>
            <person name="Otillar R.P."/>
            <person name="Terry A.Y."/>
            <person name="Boore J.L."/>
            <person name="Simakov O."/>
            <person name="Marletaz F."/>
            <person name="Cho S.-J."/>
            <person name="Edsinger-Gonzales E."/>
            <person name="Havlak P."/>
            <person name="Kuo D.-H."/>
            <person name="Larsson T."/>
            <person name="Lv J."/>
            <person name="Arendt D."/>
            <person name="Savage R."/>
            <person name="Osoegawa K."/>
            <person name="de Jong P."/>
            <person name="Lindberg D.R."/>
            <person name="Seaver E.C."/>
            <person name="Weisblat D.A."/>
            <person name="Putnam N.H."/>
            <person name="Grigoriev I.V."/>
            <person name="Rokhsar D.S."/>
        </authorList>
    </citation>
    <scope>NUCLEOTIDE SEQUENCE</scope>
    <source>
        <strain evidence="17">I ESC-2004</strain>
    </source>
</reference>
<dbReference type="GO" id="GO:0000139">
    <property type="term" value="C:Golgi membrane"/>
    <property type="evidence" value="ECO:0007669"/>
    <property type="project" value="UniProtKB-SubCell"/>
</dbReference>
<keyword evidence="17" id="KW-1185">Reference proteome</keyword>
<dbReference type="InterPro" id="IPR031481">
    <property type="entry name" value="Glyco_tran_10_N"/>
</dbReference>
<evidence type="ECO:0000256" key="11">
    <source>
        <dbReference type="ARBA" id="ARBA00023180"/>
    </source>
</evidence>
<evidence type="ECO:0000256" key="7">
    <source>
        <dbReference type="ARBA" id="ARBA00022968"/>
    </source>
</evidence>
<evidence type="ECO:0000256" key="6">
    <source>
        <dbReference type="ARBA" id="ARBA00022692"/>
    </source>
</evidence>
<evidence type="ECO:0000259" key="13">
    <source>
        <dbReference type="Pfam" id="PF00852"/>
    </source>
</evidence>
<organism evidence="15">
    <name type="scientific">Capitella teleta</name>
    <name type="common">Polychaete worm</name>
    <dbReference type="NCBI Taxonomy" id="283909"/>
    <lineage>
        <taxon>Eukaryota</taxon>
        <taxon>Metazoa</taxon>
        <taxon>Spiralia</taxon>
        <taxon>Lophotrochozoa</taxon>
        <taxon>Annelida</taxon>
        <taxon>Polychaeta</taxon>
        <taxon>Sedentaria</taxon>
        <taxon>Scolecida</taxon>
        <taxon>Capitellidae</taxon>
        <taxon>Capitella</taxon>
    </lineage>
</organism>
<dbReference type="GO" id="GO:0008417">
    <property type="term" value="F:fucosyltransferase activity"/>
    <property type="evidence" value="ECO:0007669"/>
    <property type="project" value="InterPro"/>
</dbReference>
<evidence type="ECO:0000313" key="15">
    <source>
        <dbReference type="EMBL" id="ELU07138.1"/>
    </source>
</evidence>
<dbReference type="EnsemblMetazoa" id="CapteT228957">
    <property type="protein sequence ID" value="CapteP228957"/>
    <property type="gene ID" value="CapteG228957"/>
</dbReference>
<dbReference type="InterPro" id="IPR038577">
    <property type="entry name" value="GT10-like_C_sf"/>
</dbReference>
<sequence length="444" mass="51522">MKSDFKVSSLTSALRRRGGNVLSDLVVIALLLLICFLLSSMHVGKDVRRARGKSVKKEALDEFVNIRLDHRRQLTTDEPLAADEEFPEAPIRVHAVGLKEVNWYFAALTGSFDKCYDQGYLDRSLRCEYIQESEHFTAADVVVFRATYLDQSPLAKAVLEDPNRPPNQWWVFFDNEPPYKVWKYSNLANYKGVFNLTATYSLSSDVPRFDMRRLKHCVRSQKRYNTLKGIDYTKKKRNGTAVAWLASECNTQSKRENYVKELQKHIDVDVYGECGPLKCGSRSLNTWSKDRCHDKLLHQKGSYKFYLSFENSLCKDYVTEKLWMLMKMDIVPVVMGLVDYSNMLPKDSYIDVRDFPSPAALANYLKFLDENPAMYNEYIRNKNSLICYLKYPYMPWECTLCERMHELRGTRGIVYDVGKFWGSSQCLSPKQFFAKPVADDEFDV</sequence>
<name>R7UM28_CAPTE</name>
<evidence type="ECO:0000313" key="17">
    <source>
        <dbReference type="Proteomes" id="UP000014760"/>
    </source>
</evidence>
<keyword evidence="9 12" id="KW-0333">Golgi apparatus</keyword>
<evidence type="ECO:0000256" key="5">
    <source>
        <dbReference type="ARBA" id="ARBA00022679"/>
    </source>
</evidence>
<protein>
    <recommendedName>
        <fullName evidence="12">Fucosyltransferase</fullName>
        <ecNumber evidence="12">2.4.1.-</ecNumber>
    </recommendedName>
</protein>
<keyword evidence="5 12" id="KW-0808">Transferase</keyword>
<dbReference type="OrthoDB" id="427096at2759"/>